<reference evidence="8 9" key="1">
    <citation type="submission" date="2016-10" db="EMBL/GenBank/DDBJ databases">
        <authorList>
            <person name="de Groot N.N."/>
        </authorList>
    </citation>
    <scope>NUCLEOTIDE SEQUENCE [LARGE SCALE GENOMIC DNA]</scope>
    <source>
        <strain evidence="8 9">DSM 797</strain>
    </source>
</reference>
<dbReference type="Proteomes" id="UP000199068">
    <property type="component" value="Unassembled WGS sequence"/>
</dbReference>
<dbReference type="InterPro" id="IPR036390">
    <property type="entry name" value="WH_DNA-bd_sf"/>
</dbReference>
<protein>
    <submittedName>
        <fullName evidence="8">Fe2+ or Zn2+ uptake regulation protein</fullName>
    </submittedName>
</protein>
<keyword evidence="5" id="KW-0238">DNA-binding</keyword>
<dbReference type="CDD" id="cd07153">
    <property type="entry name" value="Fur_like"/>
    <property type="match status" value="1"/>
</dbReference>
<organism evidence="8 9">
    <name type="scientific">Romboutsia lituseburensis DSM 797</name>
    <dbReference type="NCBI Taxonomy" id="1121325"/>
    <lineage>
        <taxon>Bacteria</taxon>
        <taxon>Bacillati</taxon>
        <taxon>Bacillota</taxon>
        <taxon>Clostridia</taxon>
        <taxon>Peptostreptococcales</taxon>
        <taxon>Peptostreptococcaceae</taxon>
        <taxon>Romboutsia</taxon>
    </lineage>
</organism>
<dbReference type="GO" id="GO:1900376">
    <property type="term" value="P:regulation of secondary metabolite biosynthetic process"/>
    <property type="evidence" value="ECO:0007669"/>
    <property type="project" value="TreeGrafter"/>
</dbReference>
<keyword evidence="9" id="KW-1185">Reference proteome</keyword>
<evidence type="ECO:0000313" key="9">
    <source>
        <dbReference type="Proteomes" id="UP000199068"/>
    </source>
</evidence>
<gene>
    <name evidence="8" type="ORF">SAMN04515677_10954</name>
</gene>
<dbReference type="InterPro" id="IPR002481">
    <property type="entry name" value="FUR"/>
</dbReference>
<keyword evidence="3 7" id="KW-0862">Zinc</keyword>
<evidence type="ECO:0000256" key="6">
    <source>
        <dbReference type="ARBA" id="ARBA00023163"/>
    </source>
</evidence>
<accession>A0A1G9SEF7</accession>
<feature type="binding site" evidence="7">
    <location>
        <position position="99"/>
    </location>
    <ligand>
        <name>Zn(2+)</name>
        <dbReference type="ChEBI" id="CHEBI:29105"/>
    </ligand>
</feature>
<keyword evidence="4" id="KW-0805">Transcription regulation</keyword>
<dbReference type="Pfam" id="PF01475">
    <property type="entry name" value="FUR"/>
    <property type="match status" value="1"/>
</dbReference>
<evidence type="ECO:0000256" key="3">
    <source>
        <dbReference type="ARBA" id="ARBA00022833"/>
    </source>
</evidence>
<dbReference type="PANTHER" id="PTHR33202:SF8">
    <property type="entry name" value="PEROXIDE-RESPONSIVE REPRESSOR PERR"/>
    <property type="match status" value="1"/>
</dbReference>
<keyword evidence="7" id="KW-0479">Metal-binding</keyword>
<evidence type="ECO:0000256" key="7">
    <source>
        <dbReference type="PIRSR" id="PIRSR602481-1"/>
    </source>
</evidence>
<comment type="cofactor">
    <cofactor evidence="7">
        <name>Zn(2+)</name>
        <dbReference type="ChEBI" id="CHEBI:29105"/>
    </cofactor>
    <text evidence="7">Binds 1 zinc ion per subunit.</text>
</comment>
<dbReference type="SUPFAM" id="SSF46785">
    <property type="entry name" value="Winged helix' DNA-binding domain"/>
    <property type="match status" value="1"/>
</dbReference>
<comment type="similarity">
    <text evidence="1">Belongs to the Fur family.</text>
</comment>
<dbReference type="GO" id="GO:0045892">
    <property type="term" value="P:negative regulation of DNA-templated transcription"/>
    <property type="evidence" value="ECO:0007669"/>
    <property type="project" value="TreeGrafter"/>
</dbReference>
<dbReference type="InterPro" id="IPR043135">
    <property type="entry name" value="Fur_C"/>
</dbReference>
<dbReference type="Gene3D" id="3.30.1490.190">
    <property type="match status" value="1"/>
</dbReference>
<keyword evidence="2" id="KW-0678">Repressor</keyword>
<evidence type="ECO:0000256" key="1">
    <source>
        <dbReference type="ARBA" id="ARBA00007957"/>
    </source>
</evidence>
<dbReference type="STRING" id="1121325.SAMN04515677_10954"/>
<evidence type="ECO:0000256" key="5">
    <source>
        <dbReference type="ARBA" id="ARBA00023125"/>
    </source>
</evidence>
<feature type="binding site" evidence="7">
    <location>
        <position position="143"/>
    </location>
    <ligand>
        <name>Zn(2+)</name>
        <dbReference type="ChEBI" id="CHEBI:29105"/>
    </ligand>
</feature>
<dbReference type="GO" id="GO:0008270">
    <property type="term" value="F:zinc ion binding"/>
    <property type="evidence" value="ECO:0007669"/>
    <property type="project" value="TreeGrafter"/>
</dbReference>
<dbReference type="Gene3D" id="1.10.10.10">
    <property type="entry name" value="Winged helix-like DNA-binding domain superfamily/Winged helix DNA-binding domain"/>
    <property type="match status" value="1"/>
</dbReference>
<keyword evidence="6" id="KW-0804">Transcription</keyword>
<dbReference type="EMBL" id="FNGW01000009">
    <property type="protein sequence ID" value="SDM33185.1"/>
    <property type="molecule type" value="Genomic_DNA"/>
</dbReference>
<name>A0A1G9SEF7_9FIRM</name>
<dbReference type="InterPro" id="IPR036388">
    <property type="entry name" value="WH-like_DNA-bd_sf"/>
</dbReference>
<dbReference type="RefSeq" id="WP_092727268.1">
    <property type="nucleotide sequence ID" value="NZ_FNGW01000009.1"/>
</dbReference>
<dbReference type="AlphaFoldDB" id="A0A1G9SEF7"/>
<dbReference type="PANTHER" id="PTHR33202">
    <property type="entry name" value="ZINC UPTAKE REGULATION PROTEIN"/>
    <property type="match status" value="1"/>
</dbReference>
<dbReference type="GO" id="GO:0000976">
    <property type="term" value="F:transcription cis-regulatory region binding"/>
    <property type="evidence" value="ECO:0007669"/>
    <property type="project" value="TreeGrafter"/>
</dbReference>
<feature type="binding site" evidence="7">
    <location>
        <position position="140"/>
    </location>
    <ligand>
        <name>Zn(2+)</name>
        <dbReference type="ChEBI" id="CHEBI:29105"/>
    </ligand>
</feature>
<proteinExistence type="inferred from homology"/>
<sequence>MDKNLIHLRNIIESNGYKFTKQKQYILKVLINAKSHLSAEDIYQIVRVDSVGIATVYRTLKKLKELNIVKEINIDGTNFYEMKIFGGRPLHIHFKCNECNSIMDIYNRSLILDYLKLNNNAEKENNFTVFDADIMLIGLCSECREKKICQDQLNLEE</sequence>
<feature type="binding site" evidence="7">
    <location>
        <position position="96"/>
    </location>
    <ligand>
        <name>Zn(2+)</name>
        <dbReference type="ChEBI" id="CHEBI:29105"/>
    </ligand>
</feature>
<evidence type="ECO:0000256" key="4">
    <source>
        <dbReference type="ARBA" id="ARBA00023015"/>
    </source>
</evidence>
<evidence type="ECO:0000256" key="2">
    <source>
        <dbReference type="ARBA" id="ARBA00022491"/>
    </source>
</evidence>
<evidence type="ECO:0000313" key="8">
    <source>
        <dbReference type="EMBL" id="SDM33185.1"/>
    </source>
</evidence>
<dbReference type="GO" id="GO:0003700">
    <property type="term" value="F:DNA-binding transcription factor activity"/>
    <property type="evidence" value="ECO:0007669"/>
    <property type="project" value="InterPro"/>
</dbReference>